<proteinExistence type="predicted"/>
<reference evidence="2" key="1">
    <citation type="submission" date="2015-12" db="EMBL/GenBank/DDBJ databases">
        <title>Update maize B73 reference genome by single molecule sequencing technologies.</title>
        <authorList>
            <consortium name="Maize Genome Sequencing Project"/>
            <person name="Ware D."/>
        </authorList>
    </citation>
    <scope>NUCLEOTIDE SEQUENCE</scope>
    <source>
        <tissue evidence="2">Seedling</tissue>
    </source>
</reference>
<sequence length="325" mass="36802">MILEWMFLVELLRKKVDEIRMRGFSGSIQRAGRVVWLGSHVFFNIKSTGRKALFAVLWILCVTRVVQRIAYTEIGKKSYAHGKNARLINSYMAKRLQLQEADQAKRCRRAGREAGAAANRGRLRARSDHPCWQWQWQWQWAVAASSLSAKSGSSTRTTTSSPPSPGEVQRLKRLCLSFALFKLLRRKFERLPAVTSKEAEDCRSLILRGLLHSSSHAGGSSAAAEEVFQVMNDEVVFLSEYYHSVVPVVLASPFFLFVNYFLVLAVVAALCVMTVVLCGNGDAVYANSPEAFFSIVDLSITLLVFVIYFYEEVWEFFVFLLSNWC</sequence>
<dbReference type="InterPro" id="IPR025315">
    <property type="entry name" value="DUF4220"/>
</dbReference>
<accession>A0A1D6NWI9</accession>
<dbReference type="InParanoid" id="A0A1D6NWI9"/>
<dbReference type="AlphaFoldDB" id="A0A1D6NWI9"/>
<protein>
    <recommendedName>
        <fullName evidence="1">DUF4220 domain-containing protein</fullName>
    </recommendedName>
</protein>
<dbReference type="OMA" id="QGRTDHY"/>
<evidence type="ECO:0000259" key="1">
    <source>
        <dbReference type="Pfam" id="PF13968"/>
    </source>
</evidence>
<feature type="domain" description="DUF4220" evidence="1">
    <location>
        <begin position="48"/>
        <end position="324"/>
    </location>
</feature>
<dbReference type="PANTHER" id="PTHR31325">
    <property type="entry name" value="OS01G0798800 PROTEIN-RELATED"/>
    <property type="match status" value="1"/>
</dbReference>
<dbReference type="EMBL" id="CM000785">
    <property type="protein sequence ID" value="AQL02475.1"/>
    <property type="molecule type" value="Genomic_DNA"/>
</dbReference>
<dbReference type="Pfam" id="PF13968">
    <property type="entry name" value="DUF4220"/>
    <property type="match status" value="1"/>
</dbReference>
<organism evidence="2">
    <name type="scientific">Zea mays</name>
    <name type="common">Maize</name>
    <dbReference type="NCBI Taxonomy" id="4577"/>
    <lineage>
        <taxon>Eukaryota</taxon>
        <taxon>Viridiplantae</taxon>
        <taxon>Streptophyta</taxon>
        <taxon>Embryophyta</taxon>
        <taxon>Tracheophyta</taxon>
        <taxon>Spermatophyta</taxon>
        <taxon>Magnoliopsida</taxon>
        <taxon>Liliopsida</taxon>
        <taxon>Poales</taxon>
        <taxon>Poaceae</taxon>
        <taxon>PACMAD clade</taxon>
        <taxon>Panicoideae</taxon>
        <taxon>Andropogonodae</taxon>
        <taxon>Andropogoneae</taxon>
        <taxon>Tripsacinae</taxon>
        <taxon>Zea</taxon>
    </lineage>
</organism>
<evidence type="ECO:0000313" key="2">
    <source>
        <dbReference type="EMBL" id="AQL02475.1"/>
    </source>
</evidence>
<dbReference type="ExpressionAtlas" id="A0A1D6NWI9">
    <property type="expression patterns" value="baseline and differential"/>
</dbReference>
<name>A0A1D6NWI9_MAIZE</name>
<gene>
    <name evidence="2" type="ORF">ZEAMMB73_Zm00001d045522</name>
</gene>